<dbReference type="InterPro" id="IPR004810">
    <property type="entry name" value="PurU"/>
</dbReference>
<feature type="active site" evidence="3">
    <location>
        <position position="227"/>
    </location>
</feature>
<dbReference type="InterPro" id="IPR002376">
    <property type="entry name" value="Formyl_transf_N"/>
</dbReference>
<dbReference type="Pfam" id="PF01842">
    <property type="entry name" value="ACT"/>
    <property type="match status" value="1"/>
</dbReference>
<keyword evidence="2 3" id="KW-0378">Hydrolase</keyword>
<evidence type="ECO:0000256" key="2">
    <source>
        <dbReference type="ARBA" id="ARBA00022801"/>
    </source>
</evidence>
<dbReference type="PIRSF" id="PIRSF036480">
    <property type="entry name" value="FormyFH4_hydr"/>
    <property type="match status" value="1"/>
</dbReference>
<dbReference type="NCBIfam" id="NF004684">
    <property type="entry name" value="PRK06027.1"/>
    <property type="match status" value="1"/>
</dbReference>
<comment type="similarity">
    <text evidence="3">Belongs to the PurU family.</text>
</comment>
<comment type="pathway">
    <text evidence="3">Purine metabolism; IMP biosynthesis via de novo pathway; formate from 10-formyl-5,6,7,8-tetrahydrofolate: step 1/1.</text>
</comment>
<dbReference type="InterPro" id="IPR045865">
    <property type="entry name" value="ACT-like_dom_sf"/>
</dbReference>
<dbReference type="Pfam" id="PF00551">
    <property type="entry name" value="Formyl_trans_N"/>
    <property type="match status" value="1"/>
</dbReference>
<dbReference type="Gene3D" id="3.30.70.260">
    <property type="match status" value="1"/>
</dbReference>
<evidence type="ECO:0000313" key="6">
    <source>
        <dbReference type="EMBL" id="WDE95316.1"/>
    </source>
</evidence>
<keyword evidence="1 3" id="KW-0554">One-carbon metabolism</keyword>
<dbReference type="InterPro" id="IPR044074">
    <property type="entry name" value="PurU_ACT"/>
</dbReference>
<accession>A0ABY7VMR3</accession>
<organism evidence="6 7">
    <name type="scientific">Lentisphaera profundi</name>
    <dbReference type="NCBI Taxonomy" id="1658616"/>
    <lineage>
        <taxon>Bacteria</taxon>
        <taxon>Pseudomonadati</taxon>
        <taxon>Lentisphaerota</taxon>
        <taxon>Lentisphaeria</taxon>
        <taxon>Lentisphaerales</taxon>
        <taxon>Lentisphaeraceae</taxon>
        <taxon>Lentisphaera</taxon>
    </lineage>
</organism>
<feature type="domain" description="ACT" evidence="5">
    <location>
        <begin position="5"/>
        <end position="85"/>
    </location>
</feature>
<dbReference type="RefSeq" id="WP_274148765.1">
    <property type="nucleotide sequence ID" value="NZ_CP117811.1"/>
</dbReference>
<dbReference type="InterPro" id="IPR002912">
    <property type="entry name" value="ACT_dom"/>
</dbReference>
<dbReference type="CDD" id="cd04875">
    <property type="entry name" value="ACT_F4HF-DF"/>
    <property type="match status" value="1"/>
</dbReference>
<evidence type="ECO:0000256" key="3">
    <source>
        <dbReference type="HAMAP-Rule" id="MF_01927"/>
    </source>
</evidence>
<dbReference type="PANTHER" id="PTHR42706">
    <property type="entry name" value="FORMYLTETRAHYDROFOLATE DEFORMYLASE"/>
    <property type="match status" value="1"/>
</dbReference>
<name>A0ABY7VMR3_9BACT</name>
<dbReference type="NCBIfam" id="TIGR00655">
    <property type="entry name" value="PurU"/>
    <property type="match status" value="1"/>
</dbReference>
<evidence type="ECO:0000256" key="1">
    <source>
        <dbReference type="ARBA" id="ARBA00022563"/>
    </source>
</evidence>
<dbReference type="CDD" id="cd08648">
    <property type="entry name" value="FMT_core_Formyl-FH4-Hydrolase_C"/>
    <property type="match status" value="1"/>
</dbReference>
<dbReference type="EMBL" id="CP117811">
    <property type="protein sequence ID" value="WDE95316.1"/>
    <property type="molecule type" value="Genomic_DNA"/>
</dbReference>
<dbReference type="InterPro" id="IPR041729">
    <property type="entry name" value="Formyl-FH4-Hydrolase_C"/>
</dbReference>
<evidence type="ECO:0000256" key="4">
    <source>
        <dbReference type="NCBIfam" id="TIGR00655"/>
    </source>
</evidence>
<dbReference type="HAMAP" id="MF_01927">
    <property type="entry name" value="PurU"/>
    <property type="match status" value="1"/>
</dbReference>
<sequence length="283" mass="32374">MSSAVLKISCPDRKGIVAEVCQILADCSANIIDAQQHREDLDSQFFMYVKFDCSELNCERELLENRLKEKSELIGFNWTLSFKDQKKRLAIMVSKYDHCLYDLLLKHKYGELDVDIALIVSNHPDLKATAEHFGVPYFHIPRNKDNREQADQIAVDLFKEQKIDFIAMARYMQILTPILIQAYPNKIINVHHGFLPAFKGAKPYHQAYAKGVKLIGSTSHYANEELDMGPIIDQVTVRVSHAYSADDMVRKGRDMENRVLTNAVKAHAADRIIVYKGRTIIFS</sequence>
<dbReference type="PANTHER" id="PTHR42706:SF1">
    <property type="entry name" value="FORMYLTETRAHYDROFOLATE DEFORMYLASE 2, MITOCHONDRIAL"/>
    <property type="match status" value="1"/>
</dbReference>
<dbReference type="Gene3D" id="3.40.50.170">
    <property type="entry name" value="Formyl transferase, N-terminal domain"/>
    <property type="match status" value="1"/>
</dbReference>
<dbReference type="GO" id="GO:0008864">
    <property type="term" value="F:formyltetrahydrofolate deformylase activity"/>
    <property type="evidence" value="ECO:0007669"/>
    <property type="project" value="UniProtKB-EC"/>
</dbReference>
<comment type="function">
    <text evidence="3">Catalyzes the hydrolysis of 10-formyltetrahydrofolate (formyl-FH4) to formate and tetrahydrofolate (FH4).</text>
</comment>
<dbReference type="SUPFAM" id="SSF55021">
    <property type="entry name" value="ACT-like"/>
    <property type="match status" value="1"/>
</dbReference>
<reference evidence="6 7" key="1">
    <citation type="submission" date="2023-02" db="EMBL/GenBank/DDBJ databases">
        <title>Genome sequence of Lentisphaera profundi SAORIC-696.</title>
        <authorList>
            <person name="Kim e."/>
            <person name="Cho J.-C."/>
            <person name="Choi A."/>
            <person name="Kang I."/>
        </authorList>
    </citation>
    <scope>NUCLEOTIDE SEQUENCE [LARGE SCALE GENOMIC DNA]</scope>
    <source>
        <strain evidence="6 7">SAORIC-696</strain>
    </source>
</reference>
<dbReference type="PROSITE" id="PS51671">
    <property type="entry name" value="ACT"/>
    <property type="match status" value="1"/>
</dbReference>
<evidence type="ECO:0000313" key="7">
    <source>
        <dbReference type="Proteomes" id="UP001214250"/>
    </source>
</evidence>
<evidence type="ECO:0000259" key="5">
    <source>
        <dbReference type="PROSITE" id="PS51671"/>
    </source>
</evidence>
<comment type="catalytic activity">
    <reaction evidence="3">
        <text>(6R)-10-formyltetrahydrofolate + H2O = (6S)-5,6,7,8-tetrahydrofolate + formate + H(+)</text>
        <dbReference type="Rhea" id="RHEA:19833"/>
        <dbReference type="ChEBI" id="CHEBI:15377"/>
        <dbReference type="ChEBI" id="CHEBI:15378"/>
        <dbReference type="ChEBI" id="CHEBI:15740"/>
        <dbReference type="ChEBI" id="CHEBI:57453"/>
        <dbReference type="ChEBI" id="CHEBI:195366"/>
        <dbReference type="EC" id="3.5.1.10"/>
    </reaction>
</comment>
<dbReference type="PRINTS" id="PR01575">
    <property type="entry name" value="FFH4HYDRLASE"/>
</dbReference>
<keyword evidence="7" id="KW-1185">Reference proteome</keyword>
<protein>
    <recommendedName>
        <fullName evidence="3 4">Formyltetrahydrofolate deformylase</fullName>
        <ecNumber evidence="3 4">3.5.1.10</ecNumber>
    </recommendedName>
    <alternativeName>
        <fullName evidence="3">Formyl-FH(4) hydrolase</fullName>
    </alternativeName>
</protein>
<dbReference type="Proteomes" id="UP001214250">
    <property type="component" value="Chromosome 1"/>
</dbReference>
<dbReference type="SUPFAM" id="SSF53328">
    <property type="entry name" value="Formyltransferase"/>
    <property type="match status" value="1"/>
</dbReference>
<dbReference type="EC" id="3.5.1.10" evidence="3 4"/>
<gene>
    <name evidence="3 6" type="primary">purU</name>
    <name evidence="6" type="ORF">PQO03_06230</name>
</gene>
<proteinExistence type="inferred from homology"/>
<keyword evidence="3" id="KW-0658">Purine biosynthesis</keyword>
<dbReference type="InterPro" id="IPR036477">
    <property type="entry name" value="Formyl_transf_N_sf"/>
</dbReference>